<gene>
    <name evidence="2" type="ORF">MB09_13275</name>
</gene>
<dbReference type="EMBL" id="JSVU01000009">
    <property type="protein sequence ID" value="KJJ37720.1"/>
    <property type="molecule type" value="Genomic_DNA"/>
</dbReference>
<comment type="caution">
    <text evidence="2">The sequence shown here is derived from an EMBL/GenBank/DDBJ whole genome shotgun (WGS) entry which is preliminary data.</text>
</comment>
<evidence type="ECO:0000313" key="3">
    <source>
        <dbReference type="Proteomes" id="UP000033497"/>
    </source>
</evidence>
<accession>A0ABR5DG05</accession>
<keyword evidence="3" id="KW-1185">Reference proteome</keyword>
<dbReference type="RefSeq" id="WP_045081392.1">
    <property type="nucleotide sequence ID" value="NZ_JSVU01000009.1"/>
</dbReference>
<sequence>MELLNRIQCPACGATSSYSETEPGHYKCGYCLSNWEQLSILPEKSNEQQFLEKCEAIFDEQQKLTPDRPKYFERSFANITTFYSFFSEIKTPAYREQLLPKFNTLVDKQIEEFAKQKIDAAVDRDKIFSSYPDKFVLIIYLAELNYMSAKAMALTFNEKDKLEEAVLKLTKAQNLFGPSINEWQPKISKAIVGILQRLGEQERTFDYIHSLFKNQSIPAFKAYHHKSSGFLPDEEDIAHFREDRKAYSDDVKYLFEDIIFSEEYINWESKIMKEAETKSNMEKPTEISEEDIETAPEVSVKTDETAIPKKPSFWQKLFG</sequence>
<protein>
    <submittedName>
        <fullName evidence="2">Uncharacterized protein</fullName>
    </submittedName>
</protein>
<evidence type="ECO:0000256" key="1">
    <source>
        <dbReference type="SAM" id="MobiDB-lite"/>
    </source>
</evidence>
<organism evidence="2 3">
    <name type="scientific">Aequorivita vladivostokensis</name>
    <dbReference type="NCBI Taxonomy" id="171194"/>
    <lineage>
        <taxon>Bacteria</taxon>
        <taxon>Pseudomonadati</taxon>
        <taxon>Bacteroidota</taxon>
        <taxon>Flavobacteriia</taxon>
        <taxon>Flavobacteriales</taxon>
        <taxon>Flavobacteriaceae</taxon>
        <taxon>Aequorivita</taxon>
    </lineage>
</organism>
<dbReference type="Proteomes" id="UP000033497">
    <property type="component" value="Unassembled WGS sequence"/>
</dbReference>
<evidence type="ECO:0000313" key="2">
    <source>
        <dbReference type="EMBL" id="KJJ37720.1"/>
    </source>
</evidence>
<proteinExistence type="predicted"/>
<reference evidence="2 3" key="1">
    <citation type="submission" date="2014-10" db="EMBL/GenBank/DDBJ databases">
        <title>Genome sequencing of Vitellibacter vladivostokensis KMM 3516.</title>
        <authorList>
            <person name="Thevarajoo S."/>
            <person name="Selvaratnam C."/>
            <person name="Goh K.M."/>
            <person name="Chong C.S."/>
        </authorList>
    </citation>
    <scope>NUCLEOTIDE SEQUENCE [LARGE SCALE GENOMIC DNA]</scope>
    <source>
        <strain evidence="2 3">KMM 3516</strain>
    </source>
</reference>
<name>A0ABR5DG05_9FLAO</name>
<feature type="region of interest" description="Disordered" evidence="1">
    <location>
        <begin position="278"/>
        <end position="301"/>
    </location>
</feature>